<evidence type="ECO:0000313" key="1">
    <source>
        <dbReference type="EMBL" id="CAL1401205.1"/>
    </source>
</evidence>
<dbReference type="EMBL" id="OZ034820">
    <property type="protein sequence ID" value="CAL1401205.1"/>
    <property type="molecule type" value="Genomic_DNA"/>
</dbReference>
<protein>
    <submittedName>
        <fullName evidence="1">Uncharacterized protein</fullName>
    </submittedName>
</protein>
<dbReference type="AlphaFoldDB" id="A0AAV2FSD2"/>
<dbReference type="Proteomes" id="UP001497516">
    <property type="component" value="Chromosome 7"/>
</dbReference>
<sequence length="80" mass="8952">MTRIACCSSFVNTSSSKSLLQTLAWLYVNYLCKLVEETNCDLNLLSENMGSHCMGMYVVAFLLVFASEPITDEYFGMVGF</sequence>
<reference evidence="1 2" key="1">
    <citation type="submission" date="2024-04" db="EMBL/GenBank/DDBJ databases">
        <authorList>
            <person name="Fracassetti M."/>
        </authorList>
    </citation>
    <scope>NUCLEOTIDE SEQUENCE [LARGE SCALE GENOMIC DNA]</scope>
</reference>
<gene>
    <name evidence="1" type="ORF">LTRI10_LOCUS41278</name>
</gene>
<evidence type="ECO:0000313" key="2">
    <source>
        <dbReference type="Proteomes" id="UP001497516"/>
    </source>
</evidence>
<proteinExistence type="predicted"/>
<organism evidence="1 2">
    <name type="scientific">Linum trigynum</name>
    <dbReference type="NCBI Taxonomy" id="586398"/>
    <lineage>
        <taxon>Eukaryota</taxon>
        <taxon>Viridiplantae</taxon>
        <taxon>Streptophyta</taxon>
        <taxon>Embryophyta</taxon>
        <taxon>Tracheophyta</taxon>
        <taxon>Spermatophyta</taxon>
        <taxon>Magnoliopsida</taxon>
        <taxon>eudicotyledons</taxon>
        <taxon>Gunneridae</taxon>
        <taxon>Pentapetalae</taxon>
        <taxon>rosids</taxon>
        <taxon>fabids</taxon>
        <taxon>Malpighiales</taxon>
        <taxon>Linaceae</taxon>
        <taxon>Linum</taxon>
    </lineage>
</organism>
<accession>A0AAV2FSD2</accession>
<name>A0AAV2FSD2_9ROSI</name>
<keyword evidence="2" id="KW-1185">Reference proteome</keyword>